<keyword evidence="13" id="KW-0931">ER-Golgi transport</keyword>
<dbReference type="Pfam" id="PF01602">
    <property type="entry name" value="Adaptin_N"/>
    <property type="match status" value="1"/>
</dbReference>
<dbReference type="GO" id="GO:0006888">
    <property type="term" value="P:endoplasmic reticulum to Golgi vesicle-mediated transport"/>
    <property type="evidence" value="ECO:0007669"/>
    <property type="project" value="TreeGrafter"/>
</dbReference>
<feature type="transmembrane region" description="Helical" evidence="26">
    <location>
        <begin position="1202"/>
        <end position="1222"/>
    </location>
</feature>
<feature type="transmembrane region" description="Helical" evidence="26">
    <location>
        <begin position="1262"/>
        <end position="1282"/>
    </location>
</feature>
<dbReference type="InterPro" id="IPR048254">
    <property type="entry name" value="CDP_ALCOHOL_P_TRANSF_CS"/>
</dbReference>
<feature type="domain" description="Clathrin/coatomer adaptor adaptin-like N-terminal" evidence="27">
    <location>
        <begin position="21"/>
        <end position="556"/>
    </location>
</feature>
<evidence type="ECO:0000256" key="17">
    <source>
        <dbReference type="ARBA" id="ARBA00023136"/>
    </source>
</evidence>
<evidence type="ECO:0000256" key="6">
    <source>
        <dbReference type="ARBA" id="ARBA00010720"/>
    </source>
</evidence>
<dbReference type="InterPro" id="IPR002553">
    <property type="entry name" value="Clathrin/coatomer_adapt-like_N"/>
</dbReference>
<keyword evidence="31" id="KW-1185">Reference proteome</keyword>
<protein>
    <recommendedName>
        <fullName evidence="21">diacylglycerol cholinephosphotransferase</fullName>
        <ecNumber evidence="21">2.7.8.2</ecNumber>
    </recommendedName>
    <alternativeName>
        <fullName evidence="23">Gamma-coat protein</fullName>
    </alternativeName>
</protein>
<evidence type="ECO:0000256" key="26">
    <source>
        <dbReference type="SAM" id="Phobius"/>
    </source>
</evidence>
<comment type="function">
    <text evidence="19">The coatomer is a cytosolic protein complex that binds to dilysine motifs and reversibly associates with Golgi non-clathrin-coated vesicles, which further mediate biosynthetic protein transport from the ER, via the Golgi up to the trans Golgi network. Coatomer complex is required for budding from Golgi membranes, and is essential for the retrograde Golgi-to-ER transport of dilysine-tagged proteins.</text>
</comment>
<dbReference type="FunFam" id="1.20.120.1760:FF:000012">
    <property type="entry name" value="sn-1,2-diacylglycerol cholinephosphotransferase"/>
    <property type="match status" value="1"/>
</dbReference>
<dbReference type="InterPro" id="IPR012295">
    <property type="entry name" value="TBP_dom_sf"/>
</dbReference>
<dbReference type="GO" id="GO:0004142">
    <property type="term" value="F:diacylglycerol cholinephosphotransferase activity"/>
    <property type="evidence" value="ECO:0007669"/>
    <property type="project" value="UniProtKB-EC"/>
</dbReference>
<evidence type="ECO:0000256" key="2">
    <source>
        <dbReference type="ARBA" id="ARBA00004127"/>
    </source>
</evidence>
<evidence type="ECO:0000259" key="29">
    <source>
        <dbReference type="Pfam" id="PF16381"/>
    </source>
</evidence>
<accession>A0AAN7HPB5</accession>
<name>A0AAN7HPB5_9PEZI</name>
<evidence type="ECO:0000256" key="24">
    <source>
        <dbReference type="RuleBase" id="RU003750"/>
    </source>
</evidence>
<dbReference type="Pfam" id="PF01066">
    <property type="entry name" value="CDP-OH_P_transf"/>
    <property type="match status" value="1"/>
</dbReference>
<dbReference type="FunFam" id="2.60.40.1480:FF:000001">
    <property type="entry name" value="Coatomer subunit gamma"/>
    <property type="match status" value="1"/>
</dbReference>
<evidence type="ECO:0000259" key="28">
    <source>
        <dbReference type="Pfam" id="PF08752"/>
    </source>
</evidence>
<reference evidence="30" key="1">
    <citation type="journal article" date="2023" name="Mol. Phylogenet. Evol.">
        <title>Genome-scale phylogeny and comparative genomics of the fungal order Sordariales.</title>
        <authorList>
            <person name="Hensen N."/>
            <person name="Bonometti L."/>
            <person name="Westerberg I."/>
            <person name="Brannstrom I.O."/>
            <person name="Guillou S."/>
            <person name="Cros-Aarteil S."/>
            <person name="Calhoun S."/>
            <person name="Haridas S."/>
            <person name="Kuo A."/>
            <person name="Mondo S."/>
            <person name="Pangilinan J."/>
            <person name="Riley R."/>
            <person name="LaButti K."/>
            <person name="Andreopoulos B."/>
            <person name="Lipzen A."/>
            <person name="Chen C."/>
            <person name="Yan M."/>
            <person name="Daum C."/>
            <person name="Ng V."/>
            <person name="Clum A."/>
            <person name="Steindorff A."/>
            <person name="Ohm R.A."/>
            <person name="Martin F."/>
            <person name="Silar P."/>
            <person name="Natvig D.O."/>
            <person name="Lalanne C."/>
            <person name="Gautier V."/>
            <person name="Ament-Velasquez S.L."/>
            <person name="Kruys A."/>
            <person name="Hutchinson M.I."/>
            <person name="Powell A.J."/>
            <person name="Barry K."/>
            <person name="Miller A.N."/>
            <person name="Grigoriev I.V."/>
            <person name="Debuchy R."/>
            <person name="Gladieux P."/>
            <person name="Hiltunen Thoren M."/>
            <person name="Johannesson H."/>
        </authorList>
    </citation>
    <scope>NUCLEOTIDE SEQUENCE</scope>
    <source>
        <strain evidence="30">CBS 359.72</strain>
    </source>
</reference>
<dbReference type="InterPro" id="IPR009028">
    <property type="entry name" value="Coatomer/calthrin_app_sub_C"/>
</dbReference>
<gene>
    <name evidence="30" type="ORF">C7999DRAFT_40932</name>
</gene>
<organism evidence="30 31">
    <name type="scientific">Corynascus novoguineensis</name>
    <dbReference type="NCBI Taxonomy" id="1126955"/>
    <lineage>
        <taxon>Eukaryota</taxon>
        <taxon>Fungi</taxon>
        <taxon>Dikarya</taxon>
        <taxon>Ascomycota</taxon>
        <taxon>Pezizomycotina</taxon>
        <taxon>Sordariomycetes</taxon>
        <taxon>Sordariomycetidae</taxon>
        <taxon>Sordariales</taxon>
        <taxon>Chaetomiaceae</taxon>
        <taxon>Corynascus</taxon>
    </lineage>
</organism>
<keyword evidence="15 26" id="KW-1133">Transmembrane helix</keyword>
<comment type="caution">
    <text evidence="30">The sequence shown here is derived from an EMBL/GenBank/DDBJ whole genome shotgun (WGS) entry which is preliminary data.</text>
</comment>
<comment type="catalytic activity">
    <reaction evidence="22">
        <text>CDP-N,N-dimethylethanolamine + a 1,2-diacyl-sn-glycerol = a 1,2-diacyl-sn-glycero-3-phospho-N,N-dimethylethanolamine + CMP + H(+)</text>
        <dbReference type="Rhea" id="RHEA:33775"/>
        <dbReference type="ChEBI" id="CHEBI:15378"/>
        <dbReference type="ChEBI" id="CHEBI:17815"/>
        <dbReference type="ChEBI" id="CHEBI:60377"/>
        <dbReference type="ChEBI" id="CHEBI:64572"/>
        <dbReference type="ChEBI" id="CHEBI:65117"/>
    </reaction>
    <physiologicalReaction direction="left-to-right" evidence="22">
        <dbReference type="Rhea" id="RHEA:33776"/>
    </physiologicalReaction>
</comment>
<dbReference type="FunFam" id="1.25.10.10:FF:000046">
    <property type="entry name" value="Coatomer subunit gamma"/>
    <property type="match status" value="1"/>
</dbReference>
<evidence type="ECO:0000256" key="25">
    <source>
        <dbReference type="SAM" id="MobiDB-lite"/>
    </source>
</evidence>
<evidence type="ECO:0000256" key="13">
    <source>
        <dbReference type="ARBA" id="ARBA00022892"/>
    </source>
</evidence>
<dbReference type="Gene3D" id="1.25.10.10">
    <property type="entry name" value="Leucine-rich Repeat Variant"/>
    <property type="match status" value="2"/>
</dbReference>
<dbReference type="InterPro" id="IPR000462">
    <property type="entry name" value="CDP-OH_P_trans"/>
</dbReference>
<dbReference type="EC" id="2.7.8.2" evidence="21"/>
<sequence>MNYGKKDEDADGGLVKIDRTQVFQEARLFNSSPIQPRRCRVLLTKIGLLLYTGEKFPTTEATTLFFGISKLFQNKDASLRQMVHLIIKELASSAEDIIMVTSTIMKDTGGSTDSIYRPNAIRALCRIIDATTVQSIERVMKTAIVDKNPSVSSSALVSAYHLLPIARDVVKRWQSETQEAAASTKSSGGFSLGFSSSSGNLPVNNSTMTQYHAIGLLYQMRMHDRMALVKMVQQFGAAGAMKNPAAIVMLVRLASQLAEEDAQLRKPMMQLLDGWLRHKSEMVNFEAAKAICEMRDVTDAEMTQAVHVLQLFLSSPRAVTKFAALRILHSIASFKPHVVHVCNPDIELLISNSNRSIATFAITTLLKTGNEASVDRLMKQISGFMSEITDEFKITIVEAIRTLCLKFPSKQAGMLQFLSGILRDEGGYEFKRAVVESMFDLIKFVPDSKEEALAHLCEFIEDCEFTKLAVRILHLLGLEGPKTSQPTKYIRYIYNRVVLENAIVRAAAVTALAKFGVGQKDPEVKRSVDVLLTRCLDDVDDEVRDRAALNLKLMHEEDELAARFVKNENMFALPLFEQQLVMYVTSDDRSAFDTPFDISKIPVVTREQADAEDRTKKLTATTPSLKPPKVGPTKAAPSAAEAAASASAVAQKYAEELMQIPEMRNFGNVLKSSPLVELTEAETEYVVGVVKHIFKEHIVLQYEVKNTLPATILENVSVAATPSEEDELEEVFIGQAEKLETDVPGKVYVAFRKLQGEGAMPVSTFSNVLKFTSKEIDPTTNEPEETGYDDEYEVSDFDLSGSDYVIPTFASSFAHVWEQVGAQGEEAEETLQLSGMKSIPEATEQLAKALSLQPLEGTDVPVNQTTHTLKLLGKTVNGGRVVANVRMAYSSKTGVTTKITVRSDEEGVAALVVGSEARVSPSPCLDVPSRASPAQMVYVRQEYLPNLRQYKYSGVDHSLLSRYVLKPFYTNVVIKCFPMSMAPNLITLTGFMFVVANFLTLLWYNPTLDQDCPAWVYYSWAAGLFLYQTFDAVDGTQARRTHQSGPLGELFDHGVDALNTALEVIIFAAATNMGQSWKTVATLFASLLTFYVQTWDEYHTKTLTLGIINGPVEGILTVVVVYALTGYFGGASFWNQGMLATIGVPQTLGGANGLTIPPFLYNLSFTDWYMVQGAVVLVYNTVESARNVIRARRARGDRSRHALAGLAPFAATWALIVAYLYLQPTILRSHLVPFAVFAGIVNAYSVGQIITAHLVRLPFPYWNVLVVPLALGVADSLGPVLLRHSPIPGIGWPSALGDGVYQVAFMFCMLGMAIGVYGSFVVDVIVTICDYLDIWCLTIKHPWVEGRDGDKVMTLSIALVACFDKEMARRRANQKFSDEVMSTTVTR</sequence>
<dbReference type="GO" id="GO:0005198">
    <property type="term" value="F:structural molecule activity"/>
    <property type="evidence" value="ECO:0007669"/>
    <property type="project" value="InterPro"/>
</dbReference>
<comment type="cofactor">
    <cofactor evidence="1">
        <name>Mg(2+)</name>
        <dbReference type="ChEBI" id="CHEBI:18420"/>
    </cofactor>
</comment>
<evidence type="ECO:0000256" key="12">
    <source>
        <dbReference type="ARBA" id="ARBA00022737"/>
    </source>
</evidence>
<dbReference type="GO" id="GO:0000139">
    <property type="term" value="C:Golgi membrane"/>
    <property type="evidence" value="ECO:0007669"/>
    <property type="project" value="UniProtKB-SubCell"/>
</dbReference>
<comment type="similarity">
    <text evidence="5 24">Belongs to the CDP-alcohol phosphatidyltransferase class-I family.</text>
</comment>
<evidence type="ECO:0000256" key="19">
    <source>
        <dbReference type="ARBA" id="ARBA00025536"/>
    </source>
</evidence>
<keyword evidence="14" id="KW-0653">Protein transport</keyword>
<feature type="transmembrane region" description="Helical" evidence="26">
    <location>
        <begin position="985"/>
        <end position="1004"/>
    </location>
</feature>
<evidence type="ECO:0000256" key="20">
    <source>
        <dbReference type="ARBA" id="ARBA00037890"/>
    </source>
</evidence>
<evidence type="ECO:0000256" key="22">
    <source>
        <dbReference type="ARBA" id="ARBA00051857"/>
    </source>
</evidence>
<dbReference type="PROSITE" id="PS00379">
    <property type="entry name" value="CDP_ALCOHOL_P_TRANSF"/>
    <property type="match status" value="1"/>
</dbReference>
<dbReference type="GO" id="GO:0006891">
    <property type="term" value="P:intra-Golgi vesicle-mediated transport"/>
    <property type="evidence" value="ECO:0007669"/>
    <property type="project" value="TreeGrafter"/>
</dbReference>
<dbReference type="GO" id="GO:0005793">
    <property type="term" value="C:endoplasmic reticulum-Golgi intermediate compartment"/>
    <property type="evidence" value="ECO:0007669"/>
    <property type="project" value="TreeGrafter"/>
</dbReference>
<dbReference type="EMBL" id="MU857647">
    <property type="protein sequence ID" value="KAK4247818.1"/>
    <property type="molecule type" value="Genomic_DNA"/>
</dbReference>
<evidence type="ECO:0000256" key="21">
    <source>
        <dbReference type="ARBA" id="ARBA00038987"/>
    </source>
</evidence>
<feature type="transmembrane region" description="Helical" evidence="26">
    <location>
        <begin position="1302"/>
        <end position="1326"/>
    </location>
</feature>
<dbReference type="GO" id="GO:0006886">
    <property type="term" value="P:intracellular protein transport"/>
    <property type="evidence" value="ECO:0007669"/>
    <property type="project" value="InterPro"/>
</dbReference>
<keyword evidence="7" id="KW-0813">Transport</keyword>
<keyword evidence="10 24" id="KW-0808">Transferase</keyword>
<dbReference type="SUPFAM" id="SSF49348">
    <property type="entry name" value="Clathrin adaptor appendage domain"/>
    <property type="match status" value="1"/>
</dbReference>
<dbReference type="InterPro" id="IPR011989">
    <property type="entry name" value="ARM-like"/>
</dbReference>
<evidence type="ECO:0000256" key="23">
    <source>
        <dbReference type="ARBA" id="ARBA00081297"/>
    </source>
</evidence>
<evidence type="ECO:0000256" key="7">
    <source>
        <dbReference type="ARBA" id="ARBA00022448"/>
    </source>
</evidence>
<feature type="domain" description="Coatomer subunit gamma C-terminal" evidence="29">
    <location>
        <begin position="802"/>
        <end position="914"/>
    </location>
</feature>
<dbReference type="InterPro" id="IPR013040">
    <property type="entry name" value="Coatomer_gsu_app_Ig-like_dom"/>
</dbReference>
<dbReference type="Gene3D" id="3.30.310.10">
    <property type="entry name" value="TATA-Binding Protein"/>
    <property type="match status" value="1"/>
</dbReference>
<dbReference type="InterPro" id="IPR037067">
    <property type="entry name" value="Coatomer_gsu_app_sf"/>
</dbReference>
<keyword evidence="18" id="KW-0968">Cytoplasmic vesicle</keyword>
<dbReference type="InterPro" id="IPR043130">
    <property type="entry name" value="CDP-OH_PTrfase_TM_dom"/>
</dbReference>
<evidence type="ECO:0000256" key="11">
    <source>
        <dbReference type="ARBA" id="ARBA00022692"/>
    </source>
</evidence>
<dbReference type="GO" id="GO:0009306">
    <property type="term" value="P:protein secretion"/>
    <property type="evidence" value="ECO:0007669"/>
    <property type="project" value="TreeGrafter"/>
</dbReference>
<dbReference type="Gene3D" id="2.60.40.1480">
    <property type="entry name" value="Coatomer, gamma subunit, appendage domain"/>
    <property type="match status" value="1"/>
</dbReference>
<evidence type="ECO:0000256" key="5">
    <source>
        <dbReference type="ARBA" id="ARBA00010441"/>
    </source>
</evidence>
<keyword evidence="16" id="KW-0333">Golgi apparatus</keyword>
<evidence type="ECO:0000256" key="8">
    <source>
        <dbReference type="ARBA" id="ARBA00022490"/>
    </source>
</evidence>
<evidence type="ECO:0000256" key="18">
    <source>
        <dbReference type="ARBA" id="ARBA00023329"/>
    </source>
</evidence>
<comment type="pathway">
    <text evidence="20">Phospholipid metabolism; phosphatidylcholine biosynthesis; phosphatidylcholine from phosphocholine: step 2/2.</text>
</comment>
<dbReference type="GO" id="GO:0005783">
    <property type="term" value="C:endoplasmic reticulum"/>
    <property type="evidence" value="ECO:0007669"/>
    <property type="project" value="TreeGrafter"/>
</dbReference>
<dbReference type="SUPFAM" id="SSF55711">
    <property type="entry name" value="Subdomain of clathrin and coatomer appendage domain"/>
    <property type="match status" value="1"/>
</dbReference>
<dbReference type="PANTHER" id="PTHR10261:SF0">
    <property type="entry name" value="COATOMER SUBUNIT GAMMA-2"/>
    <property type="match status" value="1"/>
</dbReference>
<reference evidence="30" key="2">
    <citation type="submission" date="2023-05" db="EMBL/GenBank/DDBJ databases">
        <authorList>
            <consortium name="Lawrence Berkeley National Laboratory"/>
            <person name="Steindorff A."/>
            <person name="Hensen N."/>
            <person name="Bonometti L."/>
            <person name="Westerberg I."/>
            <person name="Brannstrom I.O."/>
            <person name="Guillou S."/>
            <person name="Cros-Aarteil S."/>
            <person name="Calhoun S."/>
            <person name="Haridas S."/>
            <person name="Kuo A."/>
            <person name="Mondo S."/>
            <person name="Pangilinan J."/>
            <person name="Riley R."/>
            <person name="Labutti K."/>
            <person name="Andreopoulos B."/>
            <person name="Lipzen A."/>
            <person name="Chen C."/>
            <person name="Yanf M."/>
            <person name="Daum C."/>
            <person name="Ng V."/>
            <person name="Clum A."/>
            <person name="Ohm R."/>
            <person name="Martin F."/>
            <person name="Silar P."/>
            <person name="Natvig D."/>
            <person name="Lalanne C."/>
            <person name="Gautier V."/>
            <person name="Ament-Velasquez S.L."/>
            <person name="Kruys A."/>
            <person name="Hutchinson M.I."/>
            <person name="Powell A.J."/>
            <person name="Barry K."/>
            <person name="Miller A.N."/>
            <person name="Grigoriev I.V."/>
            <person name="Debuchy R."/>
            <person name="Gladieux P."/>
            <person name="Thoren M.H."/>
            <person name="Johannesson H."/>
        </authorList>
    </citation>
    <scope>NUCLEOTIDE SEQUENCE</scope>
    <source>
        <strain evidence="30">CBS 359.72</strain>
    </source>
</reference>
<evidence type="ECO:0000256" key="14">
    <source>
        <dbReference type="ARBA" id="ARBA00022927"/>
    </source>
</evidence>
<dbReference type="FunFam" id="1.25.10.10:FF:000071">
    <property type="entry name" value="Coatomer subunit gamma"/>
    <property type="match status" value="1"/>
</dbReference>
<feature type="transmembrane region" description="Helical" evidence="26">
    <location>
        <begin position="1234"/>
        <end position="1255"/>
    </location>
</feature>
<comment type="subcellular location">
    <subcellularLocation>
        <location evidence="4">Cytoplasmic vesicle</location>
        <location evidence="4">COPI-coated vesicle membrane</location>
        <topology evidence="4">Peripheral membrane protein</topology>
        <orientation evidence="4">Cytoplasmic side</orientation>
    </subcellularLocation>
    <subcellularLocation>
        <location evidence="2">Endomembrane system</location>
        <topology evidence="2">Multi-pass membrane protein</topology>
    </subcellularLocation>
    <subcellularLocation>
        <location evidence="3">Golgi apparatus membrane</location>
        <topology evidence="3">Peripheral membrane protein</topology>
        <orientation evidence="3">Cytoplasmic side</orientation>
    </subcellularLocation>
</comment>
<dbReference type="InterPro" id="IPR016024">
    <property type="entry name" value="ARM-type_fold"/>
</dbReference>
<dbReference type="Pfam" id="PF16381">
    <property type="entry name" value="Coatomer_g_Cpla"/>
    <property type="match status" value="1"/>
</dbReference>
<feature type="domain" description="Coatomer gamma subunit appendage Ig-like subdomain" evidence="28">
    <location>
        <begin position="651"/>
        <end position="799"/>
    </location>
</feature>
<evidence type="ECO:0000256" key="4">
    <source>
        <dbReference type="ARBA" id="ARBA00004347"/>
    </source>
</evidence>
<proteinExistence type="inferred from homology"/>
<feature type="region of interest" description="Disordered" evidence="25">
    <location>
        <begin position="609"/>
        <end position="637"/>
    </location>
</feature>
<dbReference type="InterPro" id="IPR017106">
    <property type="entry name" value="Coatomer_gsu"/>
</dbReference>
<keyword evidence="12" id="KW-0677">Repeat</keyword>
<dbReference type="InterPro" id="IPR013041">
    <property type="entry name" value="Clathrin_app_Ig-like_sf"/>
</dbReference>
<comment type="similarity">
    <text evidence="6">Belongs to the COPG family.</text>
</comment>
<evidence type="ECO:0000256" key="1">
    <source>
        <dbReference type="ARBA" id="ARBA00001946"/>
    </source>
</evidence>
<keyword evidence="11 26" id="KW-0812">Transmembrane</keyword>
<evidence type="ECO:0000313" key="30">
    <source>
        <dbReference type="EMBL" id="KAK4247818.1"/>
    </source>
</evidence>
<keyword evidence="8" id="KW-0963">Cytoplasm</keyword>
<evidence type="ECO:0000256" key="16">
    <source>
        <dbReference type="ARBA" id="ARBA00023034"/>
    </source>
</evidence>
<evidence type="ECO:0000256" key="15">
    <source>
        <dbReference type="ARBA" id="ARBA00022989"/>
    </source>
</evidence>
<dbReference type="PANTHER" id="PTHR10261">
    <property type="entry name" value="COATOMER SUBUNIT GAMMA"/>
    <property type="match status" value="1"/>
</dbReference>
<dbReference type="SUPFAM" id="SSF48371">
    <property type="entry name" value="ARM repeat"/>
    <property type="match status" value="1"/>
</dbReference>
<dbReference type="Proteomes" id="UP001303647">
    <property type="component" value="Unassembled WGS sequence"/>
</dbReference>
<dbReference type="InterPro" id="IPR032154">
    <property type="entry name" value="Coatomer_g_Cpla"/>
</dbReference>
<evidence type="ECO:0000256" key="9">
    <source>
        <dbReference type="ARBA" id="ARBA00022553"/>
    </source>
</evidence>
<dbReference type="Pfam" id="PF08752">
    <property type="entry name" value="COP-gamma_platf"/>
    <property type="match status" value="1"/>
</dbReference>
<evidence type="ECO:0000259" key="27">
    <source>
        <dbReference type="Pfam" id="PF01602"/>
    </source>
</evidence>
<dbReference type="FunFam" id="3.30.310.10:FF:000008">
    <property type="entry name" value="Coatomer subunit gamma"/>
    <property type="match status" value="1"/>
</dbReference>
<keyword evidence="17 26" id="KW-0472">Membrane</keyword>
<dbReference type="Gene3D" id="1.20.120.1760">
    <property type="match status" value="1"/>
</dbReference>
<evidence type="ECO:0000256" key="3">
    <source>
        <dbReference type="ARBA" id="ARBA00004255"/>
    </source>
</evidence>
<evidence type="ECO:0000256" key="10">
    <source>
        <dbReference type="ARBA" id="ARBA00022679"/>
    </source>
</evidence>
<evidence type="ECO:0000313" key="31">
    <source>
        <dbReference type="Proteomes" id="UP001303647"/>
    </source>
</evidence>
<keyword evidence="9" id="KW-0597">Phosphoprotein</keyword>
<dbReference type="GO" id="GO:0030126">
    <property type="term" value="C:COPI vesicle coat"/>
    <property type="evidence" value="ECO:0007669"/>
    <property type="project" value="InterPro"/>
</dbReference>